<feature type="region of interest" description="Disordered" evidence="1">
    <location>
        <begin position="376"/>
        <end position="431"/>
    </location>
</feature>
<comment type="caution">
    <text evidence="3">The sequence shown here is derived from an EMBL/GenBank/DDBJ whole genome shotgun (WGS) entry which is preliminary data.</text>
</comment>
<dbReference type="EMBL" id="BMAT01007826">
    <property type="protein sequence ID" value="GFR72355.1"/>
    <property type="molecule type" value="Genomic_DNA"/>
</dbReference>
<protein>
    <submittedName>
        <fullName evidence="3">Tyrosine recombinase</fullName>
    </submittedName>
</protein>
<accession>A0AAV4FHX9</accession>
<keyword evidence="2" id="KW-0472">Membrane</keyword>
<reference evidence="3 4" key="1">
    <citation type="journal article" date="2021" name="Elife">
        <title>Chloroplast acquisition without the gene transfer in kleptoplastic sea slugs, Plakobranchus ocellatus.</title>
        <authorList>
            <person name="Maeda T."/>
            <person name="Takahashi S."/>
            <person name="Yoshida T."/>
            <person name="Shimamura S."/>
            <person name="Takaki Y."/>
            <person name="Nagai Y."/>
            <person name="Toyoda A."/>
            <person name="Suzuki Y."/>
            <person name="Arimoto A."/>
            <person name="Ishii H."/>
            <person name="Satoh N."/>
            <person name="Nishiyama T."/>
            <person name="Hasebe M."/>
            <person name="Maruyama T."/>
            <person name="Minagawa J."/>
            <person name="Obokata J."/>
            <person name="Shigenobu S."/>
        </authorList>
    </citation>
    <scope>NUCLEOTIDE SEQUENCE [LARGE SCALE GENOMIC DNA]</scope>
</reference>
<keyword evidence="2" id="KW-1133">Transmembrane helix</keyword>
<feature type="compositionally biased region" description="Basic and acidic residues" evidence="1">
    <location>
        <begin position="416"/>
        <end position="426"/>
    </location>
</feature>
<evidence type="ECO:0000256" key="1">
    <source>
        <dbReference type="SAM" id="MobiDB-lite"/>
    </source>
</evidence>
<proteinExistence type="predicted"/>
<name>A0AAV4FHX9_9GAST</name>
<keyword evidence="4" id="KW-1185">Reference proteome</keyword>
<keyword evidence="2" id="KW-0812">Transmembrane</keyword>
<evidence type="ECO:0000256" key="2">
    <source>
        <dbReference type="SAM" id="Phobius"/>
    </source>
</evidence>
<gene>
    <name evidence="3" type="ORF">ElyMa_003838500</name>
</gene>
<feature type="compositionally biased region" description="Basic and acidic residues" evidence="1">
    <location>
        <begin position="390"/>
        <end position="401"/>
    </location>
</feature>
<feature type="transmembrane region" description="Helical" evidence="2">
    <location>
        <begin position="36"/>
        <end position="60"/>
    </location>
</feature>
<organism evidence="3 4">
    <name type="scientific">Elysia marginata</name>
    <dbReference type="NCBI Taxonomy" id="1093978"/>
    <lineage>
        <taxon>Eukaryota</taxon>
        <taxon>Metazoa</taxon>
        <taxon>Spiralia</taxon>
        <taxon>Lophotrochozoa</taxon>
        <taxon>Mollusca</taxon>
        <taxon>Gastropoda</taxon>
        <taxon>Heterobranchia</taxon>
        <taxon>Euthyneura</taxon>
        <taxon>Panpulmonata</taxon>
        <taxon>Sacoglossa</taxon>
        <taxon>Placobranchoidea</taxon>
        <taxon>Plakobranchidae</taxon>
        <taxon>Elysia</taxon>
    </lineage>
</organism>
<evidence type="ECO:0000313" key="3">
    <source>
        <dbReference type="EMBL" id="GFR72355.1"/>
    </source>
</evidence>
<dbReference type="AlphaFoldDB" id="A0AAV4FHX9"/>
<evidence type="ECO:0000313" key="4">
    <source>
        <dbReference type="Proteomes" id="UP000762676"/>
    </source>
</evidence>
<dbReference type="Proteomes" id="UP000762676">
    <property type="component" value="Unassembled WGS sequence"/>
</dbReference>
<sequence>MRLPWTFEVPEEPSKTRTLIGWVYVKAPFVQDVQGVIMILSLLKKLVFLSIVISIAWFGFKYYSEKRIKEGLEQAAYMASSEARIRFDEVTVDISGAISVSELEIAPRSYMEDKFYAKKASVVFPNTLEMMKLMYDIKMDNDWEMPASLTLRFDGINDPLISEYGLYAQSVKKMNTMIRQRLDGVAEPVCGEHYVLGPAAIKEMGYDAMFSSMFVAYEFNRLDQKLSLRIGGGVPDAYTVTAKINLENQRSLGIQDLMSMPSVDSVELVYQDEGLTKKSNRFCAKKEGITADQYIERFAALPDDYYAFSLGVIPNKAMKAAYLDFMKNPDNITITSYPPPDFNPMILGMYEAQYLVEILGLTLSINDKTVTPFELNVPKRNYPPMQQADVNKEELKAKSSERMAVSEPEEESEPPAAKREQPESQIRKKIGSSRVIPLENLSEHIGRYIKVSVERSKHFVGRLVSVEPDTVSLQLRHGGGTFTMPIEKHRIESVERVR</sequence>